<evidence type="ECO:0000313" key="6">
    <source>
        <dbReference type="EMBL" id="GLV71078.1"/>
    </source>
</evidence>
<organism evidence="6 8">
    <name type="scientific">Pectobacterium carotovorum subsp. carotovorum</name>
    <name type="common">Erwinia carotovora subsp. carotovora</name>
    <dbReference type="NCBI Taxonomy" id="555"/>
    <lineage>
        <taxon>Bacteria</taxon>
        <taxon>Pseudomonadati</taxon>
        <taxon>Pseudomonadota</taxon>
        <taxon>Gammaproteobacteria</taxon>
        <taxon>Enterobacterales</taxon>
        <taxon>Pectobacteriaceae</taxon>
        <taxon>Pectobacterium</taxon>
    </lineage>
</organism>
<dbReference type="AlphaFoldDB" id="A0AAI9L175"/>
<name>A0AAI9L175_PECCC</name>
<dbReference type="PANTHER" id="PTHR11559">
    <property type="entry name" value="CARBOXYLESTERASE"/>
    <property type="match status" value="1"/>
</dbReference>
<feature type="domain" description="Carboxylesterase type B" evidence="4">
    <location>
        <begin position="1"/>
        <end position="460"/>
    </location>
</feature>
<comment type="caution">
    <text evidence="6">The sequence shown here is derived from an EMBL/GenBank/DDBJ whole genome shotgun (WGS) entry which is preliminary data.</text>
</comment>
<reference evidence="5" key="1">
    <citation type="submission" date="2022-06" db="EMBL/GenBank/DDBJ databases">
        <title>Draft genome sequences of Pectobacterium carotovorum subsp. carotovorum str. NBRC12380.</title>
        <authorList>
            <person name="Wakabayashi Y."/>
            <person name="Kojima K."/>
        </authorList>
    </citation>
    <scope>NUCLEOTIDE SEQUENCE</scope>
    <source>
        <strain evidence="5">NBRC 12380</strain>
    </source>
</reference>
<dbReference type="InterPro" id="IPR050309">
    <property type="entry name" value="Type-B_Carboxylest/Lipase"/>
</dbReference>
<comment type="similarity">
    <text evidence="1 3">Belongs to the type-B carboxylesterase/lipase family.</text>
</comment>
<keyword evidence="2 3" id="KW-0378">Hydrolase</keyword>
<dbReference type="EMBL" id="BSRL01000009">
    <property type="protein sequence ID" value="GLV71078.1"/>
    <property type="molecule type" value="Genomic_DNA"/>
</dbReference>
<dbReference type="Gene3D" id="3.40.50.1820">
    <property type="entry name" value="alpha/beta hydrolase"/>
    <property type="match status" value="1"/>
</dbReference>
<dbReference type="SUPFAM" id="SSF53474">
    <property type="entry name" value="alpha/beta-Hydrolases"/>
    <property type="match status" value="1"/>
</dbReference>
<dbReference type="GO" id="GO:0016787">
    <property type="term" value="F:hydrolase activity"/>
    <property type="evidence" value="ECO:0007669"/>
    <property type="project" value="UniProtKB-KW"/>
</dbReference>
<dbReference type="InterPro" id="IPR002018">
    <property type="entry name" value="CarbesteraseB"/>
</dbReference>
<dbReference type="InterPro" id="IPR029058">
    <property type="entry name" value="AB_hydrolase_fold"/>
</dbReference>
<proteinExistence type="inferred from homology"/>
<evidence type="ECO:0000256" key="1">
    <source>
        <dbReference type="ARBA" id="ARBA00005964"/>
    </source>
</evidence>
<evidence type="ECO:0000256" key="3">
    <source>
        <dbReference type="RuleBase" id="RU361235"/>
    </source>
</evidence>
<evidence type="ECO:0000313" key="5">
    <source>
        <dbReference type="EMBL" id="GKX48635.1"/>
    </source>
</evidence>
<dbReference type="InterPro" id="IPR019819">
    <property type="entry name" value="Carboxylesterase_B_CS"/>
</dbReference>
<dbReference type="PROSITE" id="PS00122">
    <property type="entry name" value="CARBOXYLESTERASE_B_1"/>
    <property type="match status" value="1"/>
</dbReference>
<dbReference type="EMBL" id="BRLF01000009">
    <property type="protein sequence ID" value="GKX48635.1"/>
    <property type="molecule type" value="Genomic_DNA"/>
</dbReference>
<protein>
    <recommendedName>
        <fullName evidence="3">Carboxylic ester hydrolase</fullName>
        <ecNumber evidence="3">3.1.1.-</ecNumber>
    </recommendedName>
</protein>
<dbReference type="EC" id="3.1.1.-" evidence="3"/>
<reference evidence="6" key="2">
    <citation type="submission" date="2023-02" db="EMBL/GenBank/DDBJ databases">
        <title>Pectobacterium carotovorum subsp. carotovorum NBRC 12380.</title>
        <authorList>
            <person name="Ichikawa N."/>
            <person name="Sato H."/>
            <person name="Tonouchi N."/>
        </authorList>
    </citation>
    <scope>NUCLEOTIDE SEQUENCE</scope>
    <source>
        <strain evidence="6">NBRC 12380</strain>
    </source>
</reference>
<evidence type="ECO:0000313" key="7">
    <source>
        <dbReference type="Proteomes" id="UP001058167"/>
    </source>
</evidence>
<gene>
    <name evidence="6" type="ORF">Pcaca03_35220</name>
    <name evidence="5" type="ORF">SOASR016_33870</name>
</gene>
<dbReference type="InterPro" id="IPR019826">
    <property type="entry name" value="Carboxylesterase_B_AS"/>
</dbReference>
<dbReference type="Proteomes" id="UP001058167">
    <property type="component" value="Unassembled WGS sequence"/>
</dbReference>
<sequence length="466" mass="50843">MRWQPPQPVKPWTAPIKAETLANSCAQGADLGTFAHAGGSEDCLYLNVYRPLKSAETAQKLPVFVWIHGGALQVGQGGDYDPTKLVQQGKNIVVTLNYRLGVLGFLSQPVLDTEGHKFGNYGLMDQQAALRWVQKNIAAFGGDPSNVTIAGESSGGNSVMAHIAAPDSAGLFQHVVAMSGGGIMSRYPTFGAPRPLDVAREAGVAFAIAAGCTNEDAACLRSLPVKRILEIQPSYALNEFIIDGQVLPMHPADAYKKGKINHVTLINGSTRDEGRFFVALPEIMTGKTLTERDYPEWINNQYGSALAPKVLAEYPLKNYDNPSEAFAAAATDSMFSCTARAMSRSLENKIPVYAYEFGDRTAPSYIEPTSFPLLAAHTFELAYVFPGFNGASDIKVKLTPAQEKLSSEMVSYFANMARMDTRQQEWPRYSAKADNFMTFALPKARVISGRFAGTHHCEFWDQQGLY</sequence>
<accession>A0AAI9L175</accession>
<dbReference type="PROSITE" id="PS00941">
    <property type="entry name" value="CARBOXYLESTERASE_B_2"/>
    <property type="match status" value="1"/>
</dbReference>
<keyword evidence="7" id="KW-1185">Reference proteome</keyword>
<dbReference type="Proteomes" id="UP001165145">
    <property type="component" value="Unassembled WGS sequence"/>
</dbReference>
<dbReference type="Pfam" id="PF00135">
    <property type="entry name" value="COesterase"/>
    <property type="match status" value="1"/>
</dbReference>
<evidence type="ECO:0000256" key="2">
    <source>
        <dbReference type="ARBA" id="ARBA00022801"/>
    </source>
</evidence>
<evidence type="ECO:0000259" key="4">
    <source>
        <dbReference type="Pfam" id="PF00135"/>
    </source>
</evidence>
<evidence type="ECO:0000313" key="8">
    <source>
        <dbReference type="Proteomes" id="UP001165145"/>
    </source>
</evidence>